<dbReference type="AlphaFoldDB" id="A0A367LHJ2"/>
<evidence type="ECO:0000256" key="1">
    <source>
        <dbReference type="SAM" id="MobiDB-lite"/>
    </source>
</evidence>
<evidence type="ECO:0000313" key="3">
    <source>
        <dbReference type="Proteomes" id="UP000253664"/>
    </source>
</evidence>
<feature type="non-terminal residue" evidence="2">
    <location>
        <position position="1"/>
    </location>
</feature>
<feature type="compositionally biased region" description="Basic residues" evidence="1">
    <location>
        <begin position="19"/>
        <end position="30"/>
    </location>
</feature>
<organism evidence="2 3">
    <name type="scientific">Ophiocordyceps polyrhachis-furcata BCC 54312</name>
    <dbReference type="NCBI Taxonomy" id="1330021"/>
    <lineage>
        <taxon>Eukaryota</taxon>
        <taxon>Fungi</taxon>
        <taxon>Dikarya</taxon>
        <taxon>Ascomycota</taxon>
        <taxon>Pezizomycotina</taxon>
        <taxon>Sordariomycetes</taxon>
        <taxon>Hypocreomycetidae</taxon>
        <taxon>Hypocreales</taxon>
        <taxon>Ophiocordycipitaceae</taxon>
        <taxon>Ophiocordyceps</taxon>
    </lineage>
</organism>
<sequence>DNTCTSLLPVHPFSPWIKKRNRTHKKHHHDPIRTENTCPGRSSHPRTHEATMSTIYLFVSENKRFGISLIPPPASFEYITPEFRVHLSRKRAFSFILADSDKGRY</sequence>
<evidence type="ECO:0000313" key="2">
    <source>
        <dbReference type="EMBL" id="RCI13881.1"/>
    </source>
</evidence>
<proteinExistence type="predicted"/>
<accession>A0A367LHJ2</accession>
<feature type="region of interest" description="Disordered" evidence="1">
    <location>
        <begin position="19"/>
        <end position="47"/>
    </location>
</feature>
<gene>
    <name evidence="2" type="ORF">L249_7967</name>
</gene>
<dbReference type="EMBL" id="LKCN02000005">
    <property type="protein sequence ID" value="RCI13881.1"/>
    <property type="molecule type" value="Genomic_DNA"/>
</dbReference>
<comment type="caution">
    <text evidence="2">The sequence shown here is derived from an EMBL/GenBank/DDBJ whole genome shotgun (WGS) entry which is preliminary data.</text>
</comment>
<name>A0A367LHJ2_9HYPO</name>
<keyword evidence="3" id="KW-1185">Reference proteome</keyword>
<reference evidence="2 3" key="1">
    <citation type="journal article" date="2015" name="BMC Genomics">
        <title>Insights from the genome of Ophiocordyceps polyrhachis-furcata to pathogenicity and host specificity in insect fungi.</title>
        <authorList>
            <person name="Wichadakul D."/>
            <person name="Kobmoo N."/>
            <person name="Ingsriswang S."/>
            <person name="Tangphatsornruang S."/>
            <person name="Chantasingh D."/>
            <person name="Luangsa-ard J.J."/>
            <person name="Eurwilaichitr L."/>
        </authorList>
    </citation>
    <scope>NUCLEOTIDE SEQUENCE [LARGE SCALE GENOMIC DNA]</scope>
    <source>
        <strain evidence="2 3">BCC 54312</strain>
    </source>
</reference>
<dbReference type="Proteomes" id="UP000253664">
    <property type="component" value="Unassembled WGS sequence"/>
</dbReference>
<protein>
    <submittedName>
        <fullName evidence="2">Uncharacterized protein</fullName>
    </submittedName>
</protein>